<sequence length="116" mass="13500">MSEPSQTTFRWLYLKRDSIKTYFKPQKKISKFLPSVNCNIALQDAGVYKLDCECGLSYIGQTKRSIKTRVKEHIAEVKHRRSGKSAVCEHVQDRPRRYIRFDGLQILAKNTDSYQG</sequence>
<dbReference type="InterPro" id="IPR035901">
    <property type="entry name" value="GIY-YIG_endonuc_sf"/>
</dbReference>
<gene>
    <name evidence="1" type="ORF">PARMNEM_LOCUS19538</name>
</gene>
<accession>A0AAV1LZE6</accession>
<dbReference type="EMBL" id="CAVLGL010000126">
    <property type="protein sequence ID" value="CAK1600830.1"/>
    <property type="molecule type" value="Genomic_DNA"/>
</dbReference>
<evidence type="ECO:0008006" key="3">
    <source>
        <dbReference type="Google" id="ProtNLM"/>
    </source>
</evidence>
<proteinExistence type="predicted"/>
<protein>
    <recommendedName>
        <fullName evidence="3">GIY-YIG domain-containing protein</fullName>
    </recommendedName>
</protein>
<evidence type="ECO:0000313" key="1">
    <source>
        <dbReference type="EMBL" id="CAK1600830.1"/>
    </source>
</evidence>
<name>A0AAV1LZE6_9NEOP</name>
<keyword evidence="2" id="KW-1185">Reference proteome</keyword>
<dbReference type="Gene3D" id="3.40.1440.10">
    <property type="entry name" value="GIY-YIG endonuclease"/>
    <property type="match status" value="1"/>
</dbReference>
<reference evidence="1 2" key="1">
    <citation type="submission" date="2023-11" db="EMBL/GenBank/DDBJ databases">
        <authorList>
            <person name="Hedman E."/>
            <person name="Englund M."/>
            <person name="Stromberg M."/>
            <person name="Nyberg Akerstrom W."/>
            <person name="Nylinder S."/>
            <person name="Jareborg N."/>
            <person name="Kallberg Y."/>
            <person name="Kronander E."/>
        </authorList>
    </citation>
    <scope>NUCLEOTIDE SEQUENCE [LARGE SCALE GENOMIC DNA]</scope>
</reference>
<organism evidence="1 2">
    <name type="scientific">Parnassius mnemosyne</name>
    <name type="common">clouded apollo</name>
    <dbReference type="NCBI Taxonomy" id="213953"/>
    <lineage>
        <taxon>Eukaryota</taxon>
        <taxon>Metazoa</taxon>
        <taxon>Ecdysozoa</taxon>
        <taxon>Arthropoda</taxon>
        <taxon>Hexapoda</taxon>
        <taxon>Insecta</taxon>
        <taxon>Pterygota</taxon>
        <taxon>Neoptera</taxon>
        <taxon>Endopterygota</taxon>
        <taxon>Lepidoptera</taxon>
        <taxon>Glossata</taxon>
        <taxon>Ditrysia</taxon>
        <taxon>Papilionoidea</taxon>
        <taxon>Papilionidae</taxon>
        <taxon>Parnassiinae</taxon>
        <taxon>Parnassini</taxon>
        <taxon>Parnassius</taxon>
        <taxon>Driopa</taxon>
    </lineage>
</organism>
<comment type="caution">
    <text evidence="1">The sequence shown here is derived from an EMBL/GenBank/DDBJ whole genome shotgun (WGS) entry which is preliminary data.</text>
</comment>
<evidence type="ECO:0000313" key="2">
    <source>
        <dbReference type="Proteomes" id="UP001314205"/>
    </source>
</evidence>
<dbReference type="AlphaFoldDB" id="A0AAV1LZE6"/>
<dbReference type="Proteomes" id="UP001314205">
    <property type="component" value="Unassembled WGS sequence"/>
</dbReference>